<dbReference type="Proteomes" id="UP000765509">
    <property type="component" value="Unassembled WGS sequence"/>
</dbReference>
<keyword evidence="2" id="KW-1185">Reference proteome</keyword>
<reference evidence="1" key="1">
    <citation type="submission" date="2021-03" db="EMBL/GenBank/DDBJ databases">
        <title>Draft genome sequence of rust myrtle Austropuccinia psidii MF-1, a brazilian biotype.</title>
        <authorList>
            <person name="Quecine M.C."/>
            <person name="Pachon D.M.R."/>
            <person name="Bonatelli M.L."/>
            <person name="Correr F.H."/>
            <person name="Franceschini L.M."/>
            <person name="Leite T.F."/>
            <person name="Margarido G.R.A."/>
            <person name="Almeida C.A."/>
            <person name="Ferrarezi J.A."/>
            <person name="Labate C.A."/>
        </authorList>
    </citation>
    <scope>NUCLEOTIDE SEQUENCE</scope>
    <source>
        <strain evidence="1">MF-1</strain>
    </source>
</reference>
<dbReference type="AlphaFoldDB" id="A0A9Q3BY12"/>
<evidence type="ECO:0000313" key="1">
    <source>
        <dbReference type="EMBL" id="MBW0472836.1"/>
    </source>
</evidence>
<name>A0A9Q3BY12_9BASI</name>
<gene>
    <name evidence="1" type="ORF">O181_012551</name>
</gene>
<evidence type="ECO:0000313" key="2">
    <source>
        <dbReference type="Proteomes" id="UP000765509"/>
    </source>
</evidence>
<sequence>MFVCCVPLPTMWPENFPREDSFVVGNDEIVPECKWTMEPQAGRQERFRKISLVPSSIYFPTPLLNHHSMVTSLLDRSKVIIRPMKDGNGKRTFELGLIVTHRIQTPKTKTNKSPSTRFSCSLYALQAVTTLLKDPSQLVFTEIQAYTNIWPI</sequence>
<proteinExistence type="predicted"/>
<organism evidence="1 2">
    <name type="scientific">Austropuccinia psidii MF-1</name>
    <dbReference type="NCBI Taxonomy" id="1389203"/>
    <lineage>
        <taxon>Eukaryota</taxon>
        <taxon>Fungi</taxon>
        <taxon>Dikarya</taxon>
        <taxon>Basidiomycota</taxon>
        <taxon>Pucciniomycotina</taxon>
        <taxon>Pucciniomycetes</taxon>
        <taxon>Pucciniales</taxon>
        <taxon>Sphaerophragmiaceae</taxon>
        <taxon>Austropuccinia</taxon>
    </lineage>
</organism>
<comment type="caution">
    <text evidence="1">The sequence shown here is derived from an EMBL/GenBank/DDBJ whole genome shotgun (WGS) entry which is preliminary data.</text>
</comment>
<dbReference type="EMBL" id="AVOT02003219">
    <property type="protein sequence ID" value="MBW0472836.1"/>
    <property type="molecule type" value="Genomic_DNA"/>
</dbReference>
<protein>
    <submittedName>
        <fullName evidence="1">Uncharacterized protein</fullName>
    </submittedName>
</protein>
<accession>A0A9Q3BY12</accession>